<sequence>MLSTVMQSTRPAPSCIAMLRTSVRQSSIPAAPTQPTPWTSLTRGPWTLQGHHHQRFLSTCTQPTRSKLSSRSWIAAGTATTCIVGPMVWARHFASKRNTAHCATDANPTPVDPTANSADKKSNPPSMPGMPDGKDSMVNTKELSFGTAMGVCSGFLFKKLGKMFLLVAGLGFVSLQMLANAGYIQVNWILIESRFKEKFDLDQDGKVTVKDARFGLNWIIDLLTRNFQFKSTFAGGFYLGFRYG</sequence>
<dbReference type="EMBL" id="JAIFTL010000107">
    <property type="protein sequence ID" value="KAG9323299.1"/>
    <property type="molecule type" value="Genomic_DNA"/>
</dbReference>
<feature type="region of interest" description="Disordered" evidence="6">
    <location>
        <begin position="102"/>
        <end position="134"/>
    </location>
</feature>
<comment type="similarity">
    <text evidence="2">Belongs to the FUN14 family.</text>
</comment>
<evidence type="ECO:0000256" key="5">
    <source>
        <dbReference type="ARBA" id="ARBA00023136"/>
    </source>
</evidence>
<proteinExistence type="inferred from homology"/>
<gene>
    <name evidence="8" type="ORF">KVV02_002278</name>
</gene>
<keyword evidence="4 7" id="KW-1133">Transmembrane helix</keyword>
<keyword evidence="3 7" id="KW-0812">Transmembrane</keyword>
<evidence type="ECO:0000313" key="9">
    <source>
        <dbReference type="Proteomes" id="UP000717515"/>
    </source>
</evidence>
<evidence type="ECO:0000313" key="8">
    <source>
        <dbReference type="EMBL" id="KAG9323299.1"/>
    </source>
</evidence>
<dbReference type="PANTHER" id="PTHR21346:SF10">
    <property type="entry name" value="TRANSMEMBRANE PROTEIN"/>
    <property type="match status" value="1"/>
</dbReference>
<keyword evidence="5 7" id="KW-0472">Membrane</keyword>
<comment type="subcellular location">
    <subcellularLocation>
        <location evidence="1">Membrane</location>
    </subcellularLocation>
</comment>
<dbReference type="PANTHER" id="PTHR21346">
    <property type="entry name" value="FUN14 DOMAIN CONTAINING"/>
    <property type="match status" value="1"/>
</dbReference>
<name>A0A9P8A3K6_MORAP</name>
<evidence type="ECO:0000256" key="7">
    <source>
        <dbReference type="SAM" id="Phobius"/>
    </source>
</evidence>
<reference evidence="8" key="1">
    <citation type="submission" date="2021-07" db="EMBL/GenBank/DDBJ databases">
        <title>Draft genome of Mortierella alpina, strain LL118, isolated from an aspen leaf litter sample.</title>
        <authorList>
            <person name="Yang S."/>
            <person name="Vinatzer B.A."/>
        </authorList>
    </citation>
    <scope>NUCLEOTIDE SEQUENCE</scope>
    <source>
        <strain evidence="8">LL118</strain>
    </source>
</reference>
<comment type="caution">
    <text evidence="8">The sequence shown here is derived from an EMBL/GenBank/DDBJ whole genome shotgun (WGS) entry which is preliminary data.</text>
</comment>
<evidence type="ECO:0000256" key="6">
    <source>
        <dbReference type="SAM" id="MobiDB-lite"/>
    </source>
</evidence>
<evidence type="ECO:0000256" key="1">
    <source>
        <dbReference type="ARBA" id="ARBA00004370"/>
    </source>
</evidence>
<evidence type="ECO:0000256" key="4">
    <source>
        <dbReference type="ARBA" id="ARBA00022989"/>
    </source>
</evidence>
<dbReference type="AlphaFoldDB" id="A0A9P8A3K6"/>
<feature type="transmembrane region" description="Helical" evidence="7">
    <location>
        <begin position="163"/>
        <end position="184"/>
    </location>
</feature>
<dbReference type="GO" id="GO:0016020">
    <property type="term" value="C:membrane"/>
    <property type="evidence" value="ECO:0007669"/>
    <property type="project" value="UniProtKB-SubCell"/>
</dbReference>
<dbReference type="InterPro" id="IPR007014">
    <property type="entry name" value="FUN14"/>
</dbReference>
<organism evidence="8 9">
    <name type="scientific">Mortierella alpina</name>
    <name type="common">Oleaginous fungus</name>
    <name type="synonym">Mortierella renispora</name>
    <dbReference type="NCBI Taxonomy" id="64518"/>
    <lineage>
        <taxon>Eukaryota</taxon>
        <taxon>Fungi</taxon>
        <taxon>Fungi incertae sedis</taxon>
        <taxon>Mucoromycota</taxon>
        <taxon>Mortierellomycotina</taxon>
        <taxon>Mortierellomycetes</taxon>
        <taxon>Mortierellales</taxon>
        <taxon>Mortierellaceae</taxon>
        <taxon>Mortierella</taxon>
    </lineage>
</organism>
<accession>A0A9P8A3K6</accession>
<dbReference type="Pfam" id="PF04930">
    <property type="entry name" value="FUN14"/>
    <property type="match status" value="1"/>
</dbReference>
<evidence type="ECO:0000256" key="2">
    <source>
        <dbReference type="ARBA" id="ARBA00009160"/>
    </source>
</evidence>
<evidence type="ECO:0000256" key="3">
    <source>
        <dbReference type="ARBA" id="ARBA00022692"/>
    </source>
</evidence>
<dbReference type="Proteomes" id="UP000717515">
    <property type="component" value="Unassembled WGS sequence"/>
</dbReference>
<protein>
    <submittedName>
        <fullName evidence="8">Uncharacterized protein</fullName>
    </submittedName>
</protein>